<evidence type="ECO:0008006" key="4">
    <source>
        <dbReference type="Google" id="ProtNLM"/>
    </source>
</evidence>
<evidence type="ECO:0000256" key="1">
    <source>
        <dbReference type="SAM" id="Phobius"/>
    </source>
</evidence>
<evidence type="ECO:0000313" key="3">
    <source>
        <dbReference type="Proteomes" id="UP001212821"/>
    </source>
</evidence>
<feature type="transmembrane region" description="Helical" evidence="1">
    <location>
        <begin position="165"/>
        <end position="187"/>
    </location>
</feature>
<evidence type="ECO:0000313" key="2">
    <source>
        <dbReference type="EMBL" id="WBP89608.1"/>
    </source>
</evidence>
<feature type="transmembrane region" description="Helical" evidence="1">
    <location>
        <begin position="43"/>
        <end position="61"/>
    </location>
</feature>
<sequence length="189" mass="20249">MSASTGAVRRRRTFFAVGWAVILLAVVVPPLVVGPAFARSGVLGLPGLVALLGSIGLLEAATARRRSVRMAGGVVRARTWSGEREVDLRDLAVVRAWQAVSRDRLETIVSLTDRSGGWVVLITDDERRQLIADAVRRHGAGYVSPWAEGLLRLTPTRWYAAGGRVLGFVCVMIAPFPVGILLAAAAAQR</sequence>
<keyword evidence="1" id="KW-0812">Transmembrane</keyword>
<keyword evidence="1" id="KW-0472">Membrane</keyword>
<accession>A0ABY7QA27</accession>
<keyword evidence="3" id="KW-1185">Reference proteome</keyword>
<reference evidence="3" key="1">
    <citation type="submission" date="2022-12" db="EMBL/GenBank/DDBJ databases">
        <authorList>
            <person name="Mo P."/>
        </authorList>
    </citation>
    <scope>NUCLEOTIDE SEQUENCE [LARGE SCALE GENOMIC DNA]</scope>
    <source>
        <strain evidence="3">HUAS 3-15</strain>
    </source>
</reference>
<organism evidence="2 3">
    <name type="scientific">Kitasatospora cathayae</name>
    <dbReference type="NCBI Taxonomy" id="3004092"/>
    <lineage>
        <taxon>Bacteria</taxon>
        <taxon>Bacillati</taxon>
        <taxon>Actinomycetota</taxon>
        <taxon>Actinomycetes</taxon>
        <taxon>Kitasatosporales</taxon>
        <taxon>Streptomycetaceae</taxon>
        <taxon>Kitasatospora</taxon>
    </lineage>
</organism>
<gene>
    <name evidence="2" type="ORF">O1G21_29695</name>
</gene>
<keyword evidence="1" id="KW-1133">Transmembrane helix</keyword>
<protein>
    <recommendedName>
        <fullName evidence="4">PH domain-containing protein</fullName>
    </recommendedName>
</protein>
<dbReference type="EMBL" id="CP115450">
    <property type="protein sequence ID" value="WBP89608.1"/>
    <property type="molecule type" value="Genomic_DNA"/>
</dbReference>
<name>A0ABY7QA27_9ACTN</name>
<feature type="transmembrane region" description="Helical" evidence="1">
    <location>
        <begin position="12"/>
        <end position="37"/>
    </location>
</feature>
<dbReference type="Proteomes" id="UP001212821">
    <property type="component" value="Chromosome"/>
</dbReference>
<proteinExistence type="predicted"/>
<dbReference type="RefSeq" id="WP_270148005.1">
    <property type="nucleotide sequence ID" value="NZ_CP115450.1"/>
</dbReference>